<dbReference type="PRINTS" id="PR00385">
    <property type="entry name" value="P450"/>
</dbReference>
<dbReference type="OrthoDB" id="1470350at2759"/>
<proteinExistence type="inferred from homology"/>
<feature type="transmembrane region" description="Helical" evidence="6">
    <location>
        <begin position="182"/>
        <end position="202"/>
    </location>
</feature>
<dbReference type="InterPro" id="IPR002401">
    <property type="entry name" value="Cyt_P450_E_grp-I"/>
</dbReference>
<comment type="similarity">
    <text evidence="1">Belongs to the RutC family.</text>
</comment>
<dbReference type="AlphaFoldDB" id="A0A507B2A2"/>
<dbReference type="PROSITE" id="PS01094">
    <property type="entry name" value="UPF0076"/>
    <property type="match status" value="1"/>
</dbReference>
<evidence type="ECO:0008006" key="9">
    <source>
        <dbReference type="Google" id="ProtNLM"/>
    </source>
</evidence>
<sequence length="878" mass="97513">MEHITSSELWTPSAPITAAIKTPHAIYCSGQLPVDKDGNFCQGTIQEKTRQVCKNLQTVLKAAGSDMSKVVKVNIFLDDMANFGAMNEEYAKWFTHKPARSCVAVKTLPGPPNCNVEIECTALPVPDSRANRQARKPCTKTRLQAAIEKPTTNLTNEPHIMSSPVRIAGNEGDAPSQRQSKFYQLIMTPVIFVSFLFSLALVELRYTVLRSHLHSESPRHKSRLPAWLHRIVYREQPYRYVRVAKDGGGGRPARASRDGEENGGGRWYYHSKQKKLLRMEVSDAFEIRNTVLVALGLLGAGAACAAMGLPWREFTLVSGVAAYFLAWRHETGTKGSVVATFSLSWTLLFTGWAIWTVFLYPKLFSPLRDLPEPKNVSWWNGQYPRIAKETSGAPAREWINTVPNDGLIRYLALLNQERLFITSPKALAEVLVTKNYEFTKPKQMRFFLARVLGEGILLAEGDEHKFQRRNLLPAFSFRHVKDLYPIFWDKARESIEVMTEQINADAAKDPQQGGQDAEKGSTAGKSAILEITSWASRLTLDIIGVAGLGRDFGSLRDPSNRLNVVYSTLFKPNKQAQLLGLAAVFLPEWAVANIPLKRNRDIYAARAHIREVCHSLVREKKERLARRELADVDILSVALESGQFSDDNLVDQLMTFLAAGHETTAAAMTWAVYMLCVHPDVQARLRAEVRSRLPPIGDEAAPGSISSLDIDHMPYLNAVCSEVLRCWCPVPMTLREAAHDTSIQGHFIPKGTRLMIYPWALNYSVEMWGPDALKFDPERWMPGSSSSGRGDDSKASAASGGAASNYAFMTFLHGPRSCIGSGFARAEFACLLAAWVGRFAFALGDEEMADESRLEIKGGATARPAKGMPVRVTVLDGW</sequence>
<evidence type="ECO:0000256" key="3">
    <source>
        <dbReference type="ARBA" id="ARBA00022723"/>
    </source>
</evidence>
<evidence type="ECO:0000313" key="8">
    <source>
        <dbReference type="Proteomes" id="UP000319257"/>
    </source>
</evidence>
<dbReference type="CDD" id="cd00448">
    <property type="entry name" value="YjgF_YER057c_UK114_family"/>
    <property type="match status" value="1"/>
</dbReference>
<evidence type="ECO:0000256" key="2">
    <source>
        <dbReference type="ARBA" id="ARBA00022617"/>
    </source>
</evidence>
<keyword evidence="6" id="KW-0812">Transmembrane</keyword>
<dbReference type="Gene3D" id="1.10.630.10">
    <property type="entry name" value="Cytochrome P450"/>
    <property type="match status" value="1"/>
</dbReference>
<accession>A0A507B2A2</accession>
<evidence type="ECO:0000256" key="5">
    <source>
        <dbReference type="PIRSR" id="PIRSR602401-1"/>
    </source>
</evidence>
<dbReference type="Pfam" id="PF01042">
    <property type="entry name" value="Ribonuc_L-PSP"/>
    <property type="match status" value="1"/>
</dbReference>
<dbReference type="GO" id="GO:0005739">
    <property type="term" value="C:mitochondrion"/>
    <property type="evidence" value="ECO:0007669"/>
    <property type="project" value="UniProtKB-ARBA"/>
</dbReference>
<dbReference type="InterPro" id="IPR001128">
    <property type="entry name" value="Cyt_P450"/>
</dbReference>
<keyword evidence="3 5" id="KW-0479">Metal-binding</keyword>
<keyword evidence="2 5" id="KW-0349">Heme</keyword>
<keyword evidence="8" id="KW-1185">Reference proteome</keyword>
<dbReference type="PANTHER" id="PTHR24305">
    <property type="entry name" value="CYTOCHROME P450"/>
    <property type="match status" value="1"/>
</dbReference>
<protein>
    <recommendedName>
        <fullName evidence="9">Cytochrome P450</fullName>
    </recommendedName>
</protein>
<reference evidence="7 8" key="1">
    <citation type="submission" date="2019-06" db="EMBL/GenBank/DDBJ databases">
        <title>Draft genome sequence of the filamentous fungus Phialemoniopsis curvata isolated from diesel fuel.</title>
        <authorList>
            <person name="Varaljay V.A."/>
            <person name="Lyon W.J."/>
            <person name="Crouch A.L."/>
            <person name="Drake C.E."/>
            <person name="Hollomon J.M."/>
            <person name="Nadeau L.J."/>
            <person name="Nunn H.S."/>
            <person name="Stevenson B.S."/>
            <person name="Bojanowski C.L."/>
            <person name="Crookes-Goodson W.J."/>
        </authorList>
    </citation>
    <scope>NUCLEOTIDE SEQUENCE [LARGE SCALE GENOMIC DNA]</scope>
    <source>
        <strain evidence="7 8">D216</strain>
    </source>
</reference>
<dbReference type="FunCoup" id="A0A507B2A2">
    <property type="interactions" value="1421"/>
</dbReference>
<feature type="binding site" description="axial binding residue" evidence="5">
    <location>
        <position position="818"/>
    </location>
    <ligand>
        <name>heme</name>
        <dbReference type="ChEBI" id="CHEBI:30413"/>
    </ligand>
    <ligandPart>
        <name>Fe</name>
        <dbReference type="ChEBI" id="CHEBI:18248"/>
    </ligandPart>
</feature>
<evidence type="ECO:0000256" key="1">
    <source>
        <dbReference type="ARBA" id="ARBA00010552"/>
    </source>
</evidence>
<evidence type="ECO:0000256" key="6">
    <source>
        <dbReference type="SAM" id="Phobius"/>
    </source>
</evidence>
<dbReference type="Proteomes" id="UP000319257">
    <property type="component" value="Unassembled WGS sequence"/>
</dbReference>
<dbReference type="Gene3D" id="3.30.1330.40">
    <property type="entry name" value="RutC-like"/>
    <property type="match status" value="1"/>
</dbReference>
<dbReference type="FunFam" id="1.10.630.10:FF:000051">
    <property type="entry name" value="Cytochrome P450 monooxygenase (Fum15)"/>
    <property type="match status" value="1"/>
</dbReference>
<dbReference type="GO" id="GO:0016705">
    <property type="term" value="F:oxidoreductase activity, acting on paired donors, with incorporation or reduction of molecular oxygen"/>
    <property type="evidence" value="ECO:0007669"/>
    <property type="project" value="InterPro"/>
</dbReference>
<dbReference type="RefSeq" id="XP_030992912.1">
    <property type="nucleotide sequence ID" value="XM_031132829.1"/>
</dbReference>
<dbReference type="GO" id="GO:0005506">
    <property type="term" value="F:iron ion binding"/>
    <property type="evidence" value="ECO:0007669"/>
    <property type="project" value="InterPro"/>
</dbReference>
<dbReference type="CDD" id="cd11069">
    <property type="entry name" value="CYP_FUM15-like"/>
    <property type="match status" value="1"/>
</dbReference>
<keyword evidence="6" id="KW-1133">Transmembrane helix</keyword>
<gene>
    <name evidence="7" type="ORF">E0L32_001019</name>
</gene>
<dbReference type="InterPro" id="IPR036396">
    <property type="entry name" value="Cyt_P450_sf"/>
</dbReference>
<keyword evidence="6" id="KW-0472">Membrane</keyword>
<dbReference type="InterPro" id="IPR006175">
    <property type="entry name" value="YjgF/YER057c/UK114"/>
</dbReference>
<name>A0A507B2A2_9PEZI</name>
<dbReference type="Pfam" id="PF00067">
    <property type="entry name" value="p450"/>
    <property type="match status" value="1"/>
</dbReference>
<dbReference type="InterPro" id="IPR019897">
    <property type="entry name" value="RidA_CS"/>
</dbReference>
<dbReference type="PANTHER" id="PTHR24305:SF227">
    <property type="entry name" value="P450, PUTATIVE (EUROFUNG)-RELATED"/>
    <property type="match status" value="1"/>
</dbReference>
<dbReference type="GO" id="GO:0004497">
    <property type="term" value="F:monooxygenase activity"/>
    <property type="evidence" value="ECO:0007669"/>
    <property type="project" value="InterPro"/>
</dbReference>
<dbReference type="SUPFAM" id="SSF55298">
    <property type="entry name" value="YjgF-like"/>
    <property type="match status" value="1"/>
</dbReference>
<dbReference type="InterPro" id="IPR050121">
    <property type="entry name" value="Cytochrome_P450_monoxygenase"/>
</dbReference>
<dbReference type="PRINTS" id="PR00463">
    <property type="entry name" value="EP450I"/>
</dbReference>
<comment type="caution">
    <text evidence="7">The sequence shown here is derived from an EMBL/GenBank/DDBJ whole genome shotgun (WGS) entry which is preliminary data.</text>
</comment>
<evidence type="ECO:0000313" key="7">
    <source>
        <dbReference type="EMBL" id="TPX11201.1"/>
    </source>
</evidence>
<feature type="transmembrane region" description="Helical" evidence="6">
    <location>
        <begin position="337"/>
        <end position="360"/>
    </location>
</feature>
<dbReference type="FunFam" id="3.30.1330.40:FF:000001">
    <property type="entry name" value="L-PSP family endoribonuclease"/>
    <property type="match status" value="1"/>
</dbReference>
<dbReference type="EMBL" id="SKBQ01000004">
    <property type="protein sequence ID" value="TPX11201.1"/>
    <property type="molecule type" value="Genomic_DNA"/>
</dbReference>
<dbReference type="InParanoid" id="A0A507B2A2"/>
<dbReference type="SUPFAM" id="SSF48264">
    <property type="entry name" value="Cytochrome P450"/>
    <property type="match status" value="1"/>
</dbReference>
<evidence type="ECO:0000256" key="4">
    <source>
        <dbReference type="ARBA" id="ARBA00023004"/>
    </source>
</evidence>
<organism evidence="7 8">
    <name type="scientific">Thyridium curvatum</name>
    <dbReference type="NCBI Taxonomy" id="1093900"/>
    <lineage>
        <taxon>Eukaryota</taxon>
        <taxon>Fungi</taxon>
        <taxon>Dikarya</taxon>
        <taxon>Ascomycota</taxon>
        <taxon>Pezizomycotina</taxon>
        <taxon>Sordariomycetes</taxon>
        <taxon>Sordariomycetidae</taxon>
        <taxon>Thyridiales</taxon>
        <taxon>Thyridiaceae</taxon>
        <taxon>Thyridium</taxon>
    </lineage>
</organism>
<comment type="cofactor">
    <cofactor evidence="5">
        <name>heme</name>
        <dbReference type="ChEBI" id="CHEBI:30413"/>
    </cofactor>
</comment>
<dbReference type="InterPro" id="IPR035959">
    <property type="entry name" value="RutC-like_sf"/>
</dbReference>
<dbReference type="GeneID" id="41968466"/>
<keyword evidence="4 5" id="KW-0408">Iron</keyword>
<dbReference type="STRING" id="1093900.A0A507B2A2"/>
<dbReference type="GO" id="GO:0020037">
    <property type="term" value="F:heme binding"/>
    <property type="evidence" value="ECO:0007669"/>
    <property type="project" value="InterPro"/>
</dbReference>